<dbReference type="InterPro" id="IPR052029">
    <property type="entry name" value="PpiD_chaperone"/>
</dbReference>
<comment type="caution">
    <text evidence="17">The sequence shown here is derived from an EMBL/GenBank/DDBJ whole genome shotgun (WGS) entry which is preliminary data.</text>
</comment>
<accession>A0ABT8YEQ6</accession>
<evidence type="ECO:0000256" key="2">
    <source>
        <dbReference type="ARBA" id="ARBA00018370"/>
    </source>
</evidence>
<gene>
    <name evidence="17" type="ORF">Q4F19_20765</name>
</gene>
<dbReference type="SUPFAM" id="SSF109998">
    <property type="entry name" value="Triger factor/SurA peptide-binding domain-like"/>
    <property type="match status" value="1"/>
</dbReference>
<keyword evidence="14" id="KW-0697">Rotamase</keyword>
<organism evidence="17 18">
    <name type="scientific">Sphingomonas natans</name>
    <dbReference type="NCBI Taxonomy" id="3063330"/>
    <lineage>
        <taxon>Bacteria</taxon>
        <taxon>Pseudomonadati</taxon>
        <taxon>Pseudomonadota</taxon>
        <taxon>Alphaproteobacteria</taxon>
        <taxon>Sphingomonadales</taxon>
        <taxon>Sphingomonadaceae</taxon>
        <taxon>Sphingomonas</taxon>
    </lineage>
</organism>
<evidence type="ECO:0000256" key="8">
    <source>
        <dbReference type="ARBA" id="ARBA00023186"/>
    </source>
</evidence>
<evidence type="ECO:0000256" key="15">
    <source>
        <dbReference type="SAM" id="Phobius"/>
    </source>
</evidence>
<evidence type="ECO:0000256" key="4">
    <source>
        <dbReference type="ARBA" id="ARBA00022519"/>
    </source>
</evidence>
<dbReference type="InterPro" id="IPR000297">
    <property type="entry name" value="PPIase_PpiC"/>
</dbReference>
<evidence type="ECO:0000256" key="12">
    <source>
        <dbReference type="ARBA" id="ARBA00040743"/>
    </source>
</evidence>
<evidence type="ECO:0000259" key="16">
    <source>
        <dbReference type="PROSITE" id="PS50198"/>
    </source>
</evidence>
<evidence type="ECO:0000256" key="14">
    <source>
        <dbReference type="PROSITE-ProRule" id="PRU00278"/>
    </source>
</evidence>
<evidence type="ECO:0000256" key="6">
    <source>
        <dbReference type="ARBA" id="ARBA00022989"/>
    </source>
</evidence>
<comment type="similarity">
    <text evidence="11">Belongs to the PpiD chaperone family.</text>
</comment>
<keyword evidence="7 15" id="KW-0472">Membrane</keyword>
<proteinExistence type="inferred from homology"/>
<keyword evidence="8" id="KW-0143">Chaperone</keyword>
<dbReference type="Gene3D" id="3.10.50.40">
    <property type="match status" value="1"/>
</dbReference>
<keyword evidence="6 15" id="KW-1133">Transmembrane helix</keyword>
<dbReference type="Gene3D" id="1.10.4030.10">
    <property type="entry name" value="Porin chaperone SurA, peptide-binding domain"/>
    <property type="match status" value="1"/>
</dbReference>
<dbReference type="EMBL" id="JAUOTP010000012">
    <property type="protein sequence ID" value="MDO6416828.1"/>
    <property type="molecule type" value="Genomic_DNA"/>
</dbReference>
<sequence length="640" mass="66664">MLAFFRRALGSWYVLGLFGIILIAFIVTGVSSPSGMGGLTGPGADNVATVDGKAIPTTDIERRAQNQLAQARQQQPDLDMTKLLAAVGGVGPIVDQYISGRTLEAWATRHGIVASDRLIDGEVASIPAFQGTTGRFDEKVMRSILAQQRISEVSLRDGMRGDLIRRQLLIPISAGIRPTPAMIEPYAGVLVANRSGLVGMIPAKPEAVKPPTDADVAGWYKSHIAAYSLPERRVLRYAALDIAPAVPTDAEIAAQYKADAAKYAPSAARTLSQVILPSEAAAKALAAKVQAGTPFADAAAAAGFAAKDIALGEQQRDMFETITSKPIADAAFTASAGAITAPLKSVLGWHVVHVDAINDKPGKTLEQAKADVVADLVKMKRAEGLSALATKIEDAVGDGATFDEIVKANALKVATTPALTATGVSPADPAFKPDPVVTALLKPGFVAGADDEPSLERTGPDGAALLDVARIDAAAPVPLAQVRPRILQDLIVDRAQSTARATAKALLDQINKGGDMAAAFAKAGLAAPAPISASQLELSRMQQAPAAARTLFQIPPGKATLAPAPTGWFIIKVLKIDPAAPQMRTTIAQQMRADLGRAMGDELLEQFSHAAAAEVTVKRNPKAIADLGKQLTGQAPAEGQ</sequence>
<keyword evidence="14" id="KW-0413">Isomerase</keyword>
<dbReference type="InterPro" id="IPR046357">
    <property type="entry name" value="PPIase_dom_sf"/>
</dbReference>
<evidence type="ECO:0000256" key="10">
    <source>
        <dbReference type="ARBA" id="ARBA00031484"/>
    </source>
</evidence>
<reference evidence="17" key="1">
    <citation type="submission" date="2023-07" db="EMBL/GenBank/DDBJ databases">
        <authorList>
            <person name="Kim M."/>
        </authorList>
    </citation>
    <scope>NUCLEOTIDE SEQUENCE</scope>
    <source>
        <strain evidence="17">BIUV-7</strain>
    </source>
</reference>
<feature type="transmembrane region" description="Helical" evidence="15">
    <location>
        <begin position="12"/>
        <end position="30"/>
    </location>
</feature>
<dbReference type="Proteomes" id="UP001169764">
    <property type="component" value="Unassembled WGS sequence"/>
</dbReference>
<evidence type="ECO:0000313" key="18">
    <source>
        <dbReference type="Proteomes" id="UP001169764"/>
    </source>
</evidence>
<dbReference type="RefSeq" id="WP_303546699.1">
    <property type="nucleotide sequence ID" value="NZ_JAUOTP010000012.1"/>
</dbReference>
<keyword evidence="18" id="KW-1185">Reference proteome</keyword>
<evidence type="ECO:0000256" key="3">
    <source>
        <dbReference type="ARBA" id="ARBA00022475"/>
    </source>
</evidence>
<keyword evidence="3" id="KW-1003">Cell membrane</keyword>
<name>A0ABT8YEQ6_9SPHN</name>
<evidence type="ECO:0000256" key="5">
    <source>
        <dbReference type="ARBA" id="ARBA00022692"/>
    </source>
</evidence>
<feature type="domain" description="PpiC" evidence="16">
    <location>
        <begin position="230"/>
        <end position="356"/>
    </location>
</feature>
<evidence type="ECO:0000256" key="7">
    <source>
        <dbReference type="ARBA" id="ARBA00023136"/>
    </source>
</evidence>
<dbReference type="PROSITE" id="PS50198">
    <property type="entry name" value="PPIC_PPIASE_2"/>
    <property type="match status" value="1"/>
</dbReference>
<dbReference type="PANTHER" id="PTHR47529:SF1">
    <property type="entry name" value="PERIPLASMIC CHAPERONE PPID"/>
    <property type="match status" value="1"/>
</dbReference>
<evidence type="ECO:0000313" key="17">
    <source>
        <dbReference type="EMBL" id="MDO6416828.1"/>
    </source>
</evidence>
<dbReference type="InterPro" id="IPR027304">
    <property type="entry name" value="Trigger_fact/SurA_dom_sf"/>
</dbReference>
<protein>
    <recommendedName>
        <fullName evidence="2">Parvulin-like PPIase</fullName>
    </recommendedName>
    <alternativeName>
        <fullName evidence="9">Peptidyl-prolyl cis-trans isomerase plp</fullName>
    </alternativeName>
    <alternativeName>
        <fullName evidence="12">Periplasmic chaperone PpiD</fullName>
    </alternativeName>
    <alternativeName>
        <fullName evidence="13">Periplasmic folding chaperone</fullName>
    </alternativeName>
    <alternativeName>
        <fullName evidence="10">Rotamase plp</fullName>
    </alternativeName>
</protein>
<keyword evidence="4" id="KW-0997">Cell inner membrane</keyword>
<evidence type="ECO:0000256" key="11">
    <source>
        <dbReference type="ARBA" id="ARBA00038408"/>
    </source>
</evidence>
<comment type="subcellular location">
    <subcellularLocation>
        <location evidence="1">Cell inner membrane</location>
        <topology evidence="1">Single-pass type II membrane protein</topology>
        <orientation evidence="1">Periplasmic side</orientation>
    </subcellularLocation>
</comment>
<dbReference type="Pfam" id="PF13145">
    <property type="entry name" value="Rotamase_2"/>
    <property type="match status" value="1"/>
</dbReference>
<evidence type="ECO:0000256" key="1">
    <source>
        <dbReference type="ARBA" id="ARBA00004382"/>
    </source>
</evidence>
<dbReference type="PANTHER" id="PTHR47529">
    <property type="entry name" value="PEPTIDYL-PROLYL CIS-TRANS ISOMERASE D"/>
    <property type="match status" value="1"/>
</dbReference>
<evidence type="ECO:0000256" key="13">
    <source>
        <dbReference type="ARBA" id="ARBA00042775"/>
    </source>
</evidence>
<evidence type="ECO:0000256" key="9">
    <source>
        <dbReference type="ARBA" id="ARBA00030642"/>
    </source>
</evidence>
<dbReference type="SUPFAM" id="SSF54534">
    <property type="entry name" value="FKBP-like"/>
    <property type="match status" value="1"/>
</dbReference>
<keyword evidence="5 15" id="KW-0812">Transmembrane</keyword>
<dbReference type="Pfam" id="PF13624">
    <property type="entry name" value="SurA_N_3"/>
    <property type="match status" value="1"/>
</dbReference>